<gene>
    <name evidence="1" type="ORF">ZHAS_00012300</name>
</gene>
<reference evidence="2" key="2">
    <citation type="submission" date="2020-05" db="UniProtKB">
        <authorList>
            <consortium name="EnsemblMetazoa"/>
        </authorList>
    </citation>
    <scope>IDENTIFICATION</scope>
</reference>
<proteinExistence type="predicted"/>
<protein>
    <submittedName>
        <fullName evidence="1 2">Dihydrodiol dehydrogenase 3 isoform X1</fullName>
    </submittedName>
</protein>
<dbReference type="AlphaFoldDB" id="A0A084W2B6"/>
<keyword evidence="3" id="KW-1185">Reference proteome</keyword>
<dbReference type="EnsemblMetazoa" id="ASIC012300-RA">
    <property type="protein sequence ID" value="ASIC012300-PA"/>
    <property type="gene ID" value="ASIC012300"/>
</dbReference>
<reference evidence="1 3" key="1">
    <citation type="journal article" date="2014" name="BMC Genomics">
        <title>Genome sequence of Anopheles sinensis provides insight into genetics basis of mosquito competence for malaria parasites.</title>
        <authorList>
            <person name="Zhou D."/>
            <person name="Zhang D."/>
            <person name="Ding G."/>
            <person name="Shi L."/>
            <person name="Hou Q."/>
            <person name="Ye Y."/>
            <person name="Xu Y."/>
            <person name="Zhou H."/>
            <person name="Xiong C."/>
            <person name="Li S."/>
            <person name="Yu J."/>
            <person name="Hong S."/>
            <person name="Yu X."/>
            <person name="Zou P."/>
            <person name="Chen C."/>
            <person name="Chang X."/>
            <person name="Wang W."/>
            <person name="Lv Y."/>
            <person name="Sun Y."/>
            <person name="Ma L."/>
            <person name="Shen B."/>
            <person name="Zhu C."/>
        </authorList>
    </citation>
    <scope>NUCLEOTIDE SEQUENCE [LARGE SCALE GENOMIC DNA]</scope>
</reference>
<accession>A0A084W2B6</accession>
<dbReference type="Proteomes" id="UP000030765">
    <property type="component" value="Unassembled WGS sequence"/>
</dbReference>
<sequence>MCIRRGPLQKLLSANAFALSRAFRHHSGQHCRLQRVGWAIAIDRRDGTNRKASLIAIPRPASGERALKADKVRTTCAIRMSVLQDLAAVETFDKQALTKAIGISWVLSSLHNQME</sequence>
<evidence type="ECO:0000313" key="1">
    <source>
        <dbReference type="EMBL" id="KFB44360.1"/>
    </source>
</evidence>
<name>A0A084W2B6_ANOSI</name>
<organism evidence="1">
    <name type="scientific">Anopheles sinensis</name>
    <name type="common">Mosquito</name>
    <dbReference type="NCBI Taxonomy" id="74873"/>
    <lineage>
        <taxon>Eukaryota</taxon>
        <taxon>Metazoa</taxon>
        <taxon>Ecdysozoa</taxon>
        <taxon>Arthropoda</taxon>
        <taxon>Hexapoda</taxon>
        <taxon>Insecta</taxon>
        <taxon>Pterygota</taxon>
        <taxon>Neoptera</taxon>
        <taxon>Endopterygota</taxon>
        <taxon>Diptera</taxon>
        <taxon>Nematocera</taxon>
        <taxon>Culicoidea</taxon>
        <taxon>Culicidae</taxon>
        <taxon>Anophelinae</taxon>
        <taxon>Anopheles</taxon>
    </lineage>
</organism>
<evidence type="ECO:0000313" key="2">
    <source>
        <dbReference type="EnsemblMetazoa" id="ASIC012300-PA"/>
    </source>
</evidence>
<evidence type="ECO:0000313" key="3">
    <source>
        <dbReference type="Proteomes" id="UP000030765"/>
    </source>
</evidence>
<dbReference type="EMBL" id="KE525275">
    <property type="protein sequence ID" value="KFB44360.1"/>
    <property type="molecule type" value="Genomic_DNA"/>
</dbReference>
<dbReference type="VEuPathDB" id="VectorBase:ASIC012300"/>
<dbReference type="EMBL" id="ATLV01019589">
    <property type="status" value="NOT_ANNOTATED_CDS"/>
    <property type="molecule type" value="Genomic_DNA"/>
</dbReference>